<comment type="caution">
    <text evidence="1">The sequence shown here is derived from an EMBL/GenBank/DDBJ whole genome shotgun (WGS) entry which is preliminary data.</text>
</comment>
<dbReference type="EMBL" id="JAILSO010000088">
    <property type="protein sequence ID" value="MDE1479993.1"/>
    <property type="molecule type" value="Genomic_DNA"/>
</dbReference>
<accession>A0AAJ1N0V4</accession>
<dbReference type="InterPro" id="IPR053575">
    <property type="entry name" value="Retron_Ec78_HNH_endo"/>
</dbReference>
<reference evidence="1" key="2">
    <citation type="journal article" date="2022" name="J. Evol. Biol.">
        <title>Pre- and post-association barriers to host switching in sympatric mutualists.</title>
        <authorList>
            <person name="Dinges Z.M."/>
            <person name="Phillips R.K."/>
            <person name="Lively C.M."/>
            <person name="Bashey F."/>
        </authorList>
    </citation>
    <scope>NUCLEOTIDE SEQUENCE</scope>
    <source>
        <strain evidence="1">MC_266_E_2016</strain>
    </source>
</reference>
<dbReference type="NCBIfam" id="TIGR02646">
    <property type="entry name" value="retron system putative HNH endonuclease"/>
    <property type="match status" value="1"/>
</dbReference>
<name>A0AAJ1N0V4_XENBV</name>
<organism evidence="1 2">
    <name type="scientific">Xenorhabdus bovienii</name>
    <name type="common">Xenorhabdus nematophila subsp. bovienii</name>
    <dbReference type="NCBI Taxonomy" id="40576"/>
    <lineage>
        <taxon>Bacteria</taxon>
        <taxon>Pseudomonadati</taxon>
        <taxon>Pseudomonadota</taxon>
        <taxon>Gammaproteobacteria</taxon>
        <taxon>Enterobacterales</taxon>
        <taxon>Morganellaceae</taxon>
        <taxon>Xenorhabdus</taxon>
    </lineage>
</organism>
<evidence type="ECO:0000313" key="2">
    <source>
        <dbReference type="Proteomes" id="UP001222434"/>
    </source>
</evidence>
<reference evidence="1" key="1">
    <citation type="submission" date="2021-08" db="EMBL/GenBank/DDBJ databases">
        <authorList>
            <person name="Papudeshi B."/>
            <person name="Bashey-Visser F."/>
        </authorList>
    </citation>
    <scope>NUCLEOTIDE SEQUENCE</scope>
    <source>
        <strain evidence="1">MC_266_E_2016</strain>
    </source>
</reference>
<protein>
    <submittedName>
        <fullName evidence="1">TIGR02646 family protein</fullName>
    </submittedName>
</protein>
<dbReference type="RefSeq" id="WP_274713465.1">
    <property type="nucleotide sequence ID" value="NZ_JAILSO010000088.1"/>
</dbReference>
<sequence length="226" mass="26776">MKKLERQEAPDCLSNFKHGIDSWGAVPKDEIWPKLEQMQGEFCAYCECRLKEKSKHIEHFRKRETYPDKTFNWGNLFGSCGDPQKTGGWGRCGIYKDNRKLNPPCDINKLIKPDEEDPGDYLLFLTSGHVVTQRNLCDRERQKAEETIRVFNLNNDTSLFNSRKNTIECIKNEIRTLYECLDDINDSDCQSWQEWEKLREEYTKEIKGKEFQTALEHAWKYNRDYA</sequence>
<proteinExistence type="predicted"/>
<gene>
    <name evidence="1" type="ORF">KKJ01_17645</name>
</gene>
<evidence type="ECO:0000313" key="1">
    <source>
        <dbReference type="EMBL" id="MDE1479993.1"/>
    </source>
</evidence>
<dbReference type="AlphaFoldDB" id="A0AAJ1N0V4"/>
<dbReference type="NCBIfam" id="NF041761">
    <property type="entry name" value="PtuB"/>
    <property type="match status" value="1"/>
</dbReference>
<dbReference type="InterPro" id="IPR013467">
    <property type="entry name" value="HNH78-like"/>
</dbReference>
<dbReference type="Gene3D" id="1.10.30.50">
    <property type="match status" value="1"/>
</dbReference>
<dbReference type="Proteomes" id="UP001222434">
    <property type="component" value="Unassembled WGS sequence"/>
</dbReference>